<dbReference type="GO" id="GO:0008168">
    <property type="term" value="F:methyltransferase activity"/>
    <property type="evidence" value="ECO:0007669"/>
    <property type="project" value="UniProtKB-KW"/>
</dbReference>
<keyword evidence="2" id="KW-0808">Transferase</keyword>
<feature type="domain" description="Methyltransferase" evidence="1">
    <location>
        <begin position="38"/>
        <end position="125"/>
    </location>
</feature>
<organism evidence="2 3">
    <name type="scientific">Paramicrobacterium humi</name>
    <dbReference type="NCBI Taxonomy" id="640635"/>
    <lineage>
        <taxon>Bacteria</taxon>
        <taxon>Bacillati</taxon>
        <taxon>Actinomycetota</taxon>
        <taxon>Actinomycetes</taxon>
        <taxon>Micrococcales</taxon>
        <taxon>Microbacteriaceae</taxon>
        <taxon>Paramicrobacterium</taxon>
    </lineage>
</organism>
<dbReference type="Pfam" id="PF13649">
    <property type="entry name" value="Methyltransf_25"/>
    <property type="match status" value="1"/>
</dbReference>
<reference evidence="2 3" key="1">
    <citation type="submission" date="2016-10" db="EMBL/GenBank/DDBJ databases">
        <authorList>
            <person name="de Groot N.N."/>
        </authorList>
    </citation>
    <scope>NUCLEOTIDE SEQUENCE [LARGE SCALE GENOMIC DNA]</scope>
    <source>
        <strain evidence="2 3">DSM 21799</strain>
    </source>
</reference>
<sequence>MSEFDWDGYYAAMRGRSPRPNLLLALKAWGDRPPGNAIDLGAGDGVDSRALAEAGWRVTALDGEPRIAQELRDVSGVEIVVRRFEQLDELAASDLVFSGFALPFCPPEHFEALWQKIRASLRPGGLLAVELFGVNDEWAGRASMTFHSRAQVERMLDGLEIVHLEEAERDGRSFDGPKHWHVFHVVARRPDGTDAA</sequence>
<dbReference type="InterPro" id="IPR041698">
    <property type="entry name" value="Methyltransf_25"/>
</dbReference>
<dbReference type="CDD" id="cd02440">
    <property type="entry name" value="AdoMet_MTases"/>
    <property type="match status" value="1"/>
</dbReference>
<proteinExistence type="predicted"/>
<evidence type="ECO:0000313" key="2">
    <source>
        <dbReference type="EMBL" id="SEB36356.1"/>
    </source>
</evidence>
<dbReference type="Gene3D" id="3.40.50.150">
    <property type="entry name" value="Vaccinia Virus protein VP39"/>
    <property type="match status" value="1"/>
</dbReference>
<dbReference type="SUPFAM" id="SSF53335">
    <property type="entry name" value="S-adenosyl-L-methionine-dependent methyltransferases"/>
    <property type="match status" value="1"/>
</dbReference>
<evidence type="ECO:0000259" key="1">
    <source>
        <dbReference type="Pfam" id="PF13649"/>
    </source>
</evidence>
<evidence type="ECO:0000313" key="3">
    <source>
        <dbReference type="Proteomes" id="UP000199183"/>
    </source>
</evidence>
<accession>A0A1H4IRT5</accession>
<name>A0A1H4IRT5_9MICO</name>
<dbReference type="AlphaFoldDB" id="A0A1H4IRT5"/>
<protein>
    <submittedName>
        <fullName evidence="2">Methyltransferase domain-containing protein</fullName>
    </submittedName>
</protein>
<dbReference type="InterPro" id="IPR029063">
    <property type="entry name" value="SAM-dependent_MTases_sf"/>
</dbReference>
<dbReference type="RefSeq" id="WP_218132576.1">
    <property type="nucleotide sequence ID" value="NZ_FNRY01000001.1"/>
</dbReference>
<keyword evidence="2" id="KW-0489">Methyltransferase</keyword>
<keyword evidence="3" id="KW-1185">Reference proteome</keyword>
<dbReference type="EMBL" id="FNRY01000001">
    <property type="protein sequence ID" value="SEB36356.1"/>
    <property type="molecule type" value="Genomic_DNA"/>
</dbReference>
<dbReference type="Proteomes" id="UP000199183">
    <property type="component" value="Unassembled WGS sequence"/>
</dbReference>
<gene>
    <name evidence="2" type="ORF">SAMN04489806_0160</name>
</gene>
<dbReference type="GO" id="GO:0032259">
    <property type="term" value="P:methylation"/>
    <property type="evidence" value="ECO:0007669"/>
    <property type="project" value="UniProtKB-KW"/>
</dbReference>